<protein>
    <submittedName>
        <fullName evidence="2">Uncharacterized protein</fullName>
    </submittedName>
</protein>
<comment type="caution">
    <text evidence="2">The sequence shown here is derived from an EMBL/GenBank/DDBJ whole genome shotgun (WGS) entry which is preliminary data.</text>
</comment>
<dbReference type="AlphaFoldDB" id="A0A5B7JCS2"/>
<accession>A0A5B7JCS2</accession>
<sequence length="77" mass="8216">MGAQACAWTPSHTRSGPDGPQSQGGGVRFTRLSYSGSRGLVLLSLARGKKIQFTCVTFLAGASCPELFVWRAVELFP</sequence>
<gene>
    <name evidence="2" type="ORF">E2C01_086186</name>
</gene>
<organism evidence="2 3">
    <name type="scientific">Portunus trituberculatus</name>
    <name type="common">Swimming crab</name>
    <name type="synonym">Neptunus trituberculatus</name>
    <dbReference type="NCBI Taxonomy" id="210409"/>
    <lineage>
        <taxon>Eukaryota</taxon>
        <taxon>Metazoa</taxon>
        <taxon>Ecdysozoa</taxon>
        <taxon>Arthropoda</taxon>
        <taxon>Crustacea</taxon>
        <taxon>Multicrustacea</taxon>
        <taxon>Malacostraca</taxon>
        <taxon>Eumalacostraca</taxon>
        <taxon>Eucarida</taxon>
        <taxon>Decapoda</taxon>
        <taxon>Pleocyemata</taxon>
        <taxon>Brachyura</taxon>
        <taxon>Eubrachyura</taxon>
        <taxon>Portunoidea</taxon>
        <taxon>Portunidae</taxon>
        <taxon>Portuninae</taxon>
        <taxon>Portunus</taxon>
    </lineage>
</organism>
<dbReference type="EMBL" id="VSRR010086822">
    <property type="protein sequence ID" value="MPC91167.1"/>
    <property type="molecule type" value="Genomic_DNA"/>
</dbReference>
<name>A0A5B7JCS2_PORTR</name>
<evidence type="ECO:0000313" key="3">
    <source>
        <dbReference type="Proteomes" id="UP000324222"/>
    </source>
</evidence>
<evidence type="ECO:0000313" key="2">
    <source>
        <dbReference type="EMBL" id="MPC91167.1"/>
    </source>
</evidence>
<evidence type="ECO:0000256" key="1">
    <source>
        <dbReference type="SAM" id="MobiDB-lite"/>
    </source>
</evidence>
<feature type="region of interest" description="Disordered" evidence="1">
    <location>
        <begin position="1"/>
        <end position="25"/>
    </location>
</feature>
<dbReference type="Proteomes" id="UP000324222">
    <property type="component" value="Unassembled WGS sequence"/>
</dbReference>
<reference evidence="2 3" key="1">
    <citation type="submission" date="2019-05" db="EMBL/GenBank/DDBJ databases">
        <title>Another draft genome of Portunus trituberculatus and its Hox gene families provides insights of decapod evolution.</title>
        <authorList>
            <person name="Jeong J.-H."/>
            <person name="Song I."/>
            <person name="Kim S."/>
            <person name="Choi T."/>
            <person name="Kim D."/>
            <person name="Ryu S."/>
            <person name="Kim W."/>
        </authorList>
    </citation>
    <scope>NUCLEOTIDE SEQUENCE [LARGE SCALE GENOMIC DNA]</scope>
    <source>
        <tissue evidence="2">Muscle</tissue>
    </source>
</reference>
<proteinExistence type="predicted"/>
<keyword evidence="3" id="KW-1185">Reference proteome</keyword>